<dbReference type="Proteomes" id="UP000002028">
    <property type="component" value="Chromosome"/>
</dbReference>
<dbReference type="AlphaFoldDB" id="D2QB94"/>
<dbReference type="EMBL" id="CP001769">
    <property type="protein sequence ID" value="ADB36076.1"/>
    <property type="molecule type" value="Genomic_DNA"/>
</dbReference>
<organism evidence="2 3">
    <name type="scientific">Spirosoma linguale (strain ATCC 33905 / DSM 74 / LMG 10896 / Claus 1)</name>
    <dbReference type="NCBI Taxonomy" id="504472"/>
    <lineage>
        <taxon>Bacteria</taxon>
        <taxon>Pseudomonadati</taxon>
        <taxon>Bacteroidota</taxon>
        <taxon>Cytophagia</taxon>
        <taxon>Cytophagales</taxon>
        <taxon>Cytophagaceae</taxon>
        <taxon>Spirosoma</taxon>
    </lineage>
</organism>
<dbReference type="Gene3D" id="3.40.630.30">
    <property type="match status" value="1"/>
</dbReference>
<proteinExistence type="predicted"/>
<sequence>MINMLKIITRSQLNTDAWNACVASSRHVRVYGYSWYLDAVLPAPDWQWVGIVNVDTFGAYQAVMPVPLRRKRVAGILYRWVVHQPFFCPFLSIFSAAEWPDTAPFFEQLLRRFRYGSLFCLQRQPGIDLSSVACHLRTTHTIDLSVGYNRVYSTYTRDRKLNLRRARHAFEADNRWTLVESTDIEPLLTLFRENHADAIDGGVADWAYVLFRKLAHSLHERGLFLLRYAVCDGQIEAGALFVCEETRITYLFNAASPLGRKANARTMLIDQLIQEKAGQPVIFDFESPEKPSIRSFYQSFGAIEEPFWAMRWNRLSAIENWLRIGWSYFKKL</sequence>
<dbReference type="SMR" id="D2QB94"/>
<accession>D2QB94</accession>
<evidence type="ECO:0000259" key="1">
    <source>
        <dbReference type="Pfam" id="PF13480"/>
    </source>
</evidence>
<dbReference type="SUPFAM" id="SSF55729">
    <property type="entry name" value="Acyl-CoA N-acyltransferases (Nat)"/>
    <property type="match status" value="1"/>
</dbReference>
<evidence type="ECO:0000313" key="2">
    <source>
        <dbReference type="EMBL" id="ADB36076.1"/>
    </source>
</evidence>
<evidence type="ECO:0000313" key="3">
    <source>
        <dbReference type="Proteomes" id="UP000002028"/>
    </source>
</evidence>
<reference evidence="2 3" key="1">
    <citation type="journal article" date="2010" name="Stand. Genomic Sci.">
        <title>Complete genome sequence of Spirosoma linguale type strain (1).</title>
        <authorList>
            <person name="Lail K."/>
            <person name="Sikorski J."/>
            <person name="Saunders E."/>
            <person name="Lapidus A."/>
            <person name="Glavina Del Rio T."/>
            <person name="Copeland A."/>
            <person name="Tice H."/>
            <person name="Cheng J.-F."/>
            <person name="Lucas S."/>
            <person name="Nolan M."/>
            <person name="Bruce D."/>
            <person name="Goodwin L."/>
            <person name="Pitluck S."/>
            <person name="Ivanova N."/>
            <person name="Mavromatis K."/>
            <person name="Ovchinnikova G."/>
            <person name="Pati A."/>
            <person name="Chen A."/>
            <person name="Palaniappan K."/>
            <person name="Land M."/>
            <person name="Hauser L."/>
            <person name="Chang Y.-J."/>
            <person name="Jeffries C.D."/>
            <person name="Chain P."/>
            <person name="Brettin T."/>
            <person name="Detter J.C."/>
            <person name="Schuetze A."/>
            <person name="Rohde M."/>
            <person name="Tindall B.J."/>
            <person name="Goeker M."/>
            <person name="Bristow J."/>
            <person name="Eisen J.A."/>
            <person name="Markowitz V."/>
            <person name="Hugenholtz P."/>
            <person name="Kyrpides N.C."/>
            <person name="Klenk H.-P."/>
            <person name="Chen F."/>
        </authorList>
    </citation>
    <scope>NUCLEOTIDE SEQUENCE [LARGE SCALE GENOMIC DNA]</scope>
    <source>
        <strain evidence="3">ATCC 33905 / DSM 74 / LMG 10896 / Claus 1</strain>
    </source>
</reference>
<dbReference type="Pfam" id="PF13480">
    <property type="entry name" value="Acetyltransf_6"/>
    <property type="match status" value="1"/>
</dbReference>
<dbReference type="eggNOG" id="COG5653">
    <property type="taxonomic scope" value="Bacteria"/>
</dbReference>
<name>D2QB94_SPILD</name>
<dbReference type="HOGENOM" id="CLU_072320_0_0_10"/>
<protein>
    <recommendedName>
        <fullName evidence="1">BioF2-like acetyltransferase domain-containing protein</fullName>
    </recommendedName>
</protein>
<dbReference type="InterPro" id="IPR016181">
    <property type="entry name" value="Acyl_CoA_acyltransferase"/>
</dbReference>
<dbReference type="InterPro" id="IPR038740">
    <property type="entry name" value="BioF2-like_GNAT_dom"/>
</dbReference>
<gene>
    <name evidence="2" type="ordered locus">Slin_0002</name>
</gene>
<dbReference type="STRING" id="504472.Slin_0002"/>
<feature type="domain" description="BioF2-like acetyltransferase" evidence="1">
    <location>
        <begin position="159"/>
        <end position="277"/>
    </location>
</feature>
<keyword evidence="3" id="KW-1185">Reference proteome</keyword>
<dbReference type="KEGG" id="sli:Slin_0002"/>